<protein>
    <submittedName>
        <fullName evidence="2">Uncharacterized protein</fullName>
    </submittedName>
</protein>
<comment type="caution">
    <text evidence="2">The sequence shown here is derived from an EMBL/GenBank/DDBJ whole genome shotgun (WGS) entry which is preliminary data.</text>
</comment>
<gene>
    <name evidence="2" type="ORF">B0H15DRAFT_977057</name>
</gene>
<keyword evidence="3" id="KW-1185">Reference proteome</keyword>
<proteinExistence type="predicted"/>
<feature type="compositionally biased region" description="Low complexity" evidence="1">
    <location>
        <begin position="169"/>
        <end position="182"/>
    </location>
</feature>
<feature type="compositionally biased region" description="Polar residues" evidence="1">
    <location>
        <begin position="27"/>
        <end position="36"/>
    </location>
</feature>
<dbReference type="Proteomes" id="UP001222325">
    <property type="component" value="Unassembled WGS sequence"/>
</dbReference>
<feature type="region of interest" description="Disordered" evidence="1">
    <location>
        <begin position="1"/>
        <end position="127"/>
    </location>
</feature>
<feature type="region of interest" description="Disordered" evidence="1">
    <location>
        <begin position="154"/>
        <end position="190"/>
    </location>
</feature>
<dbReference type="EMBL" id="JARJCN010000002">
    <property type="protein sequence ID" value="KAJ7103669.1"/>
    <property type="molecule type" value="Genomic_DNA"/>
</dbReference>
<feature type="region of interest" description="Disordered" evidence="1">
    <location>
        <begin position="478"/>
        <end position="508"/>
    </location>
</feature>
<feature type="compositionally biased region" description="Polar residues" evidence="1">
    <location>
        <begin position="154"/>
        <end position="163"/>
    </location>
</feature>
<evidence type="ECO:0000256" key="1">
    <source>
        <dbReference type="SAM" id="MobiDB-lite"/>
    </source>
</evidence>
<organism evidence="2 3">
    <name type="scientific">Mycena belliarum</name>
    <dbReference type="NCBI Taxonomy" id="1033014"/>
    <lineage>
        <taxon>Eukaryota</taxon>
        <taxon>Fungi</taxon>
        <taxon>Dikarya</taxon>
        <taxon>Basidiomycota</taxon>
        <taxon>Agaricomycotina</taxon>
        <taxon>Agaricomycetes</taxon>
        <taxon>Agaricomycetidae</taxon>
        <taxon>Agaricales</taxon>
        <taxon>Marasmiineae</taxon>
        <taxon>Mycenaceae</taxon>
        <taxon>Mycena</taxon>
    </lineage>
</organism>
<evidence type="ECO:0000313" key="2">
    <source>
        <dbReference type="EMBL" id="KAJ7103669.1"/>
    </source>
</evidence>
<name>A0AAD6XWD8_9AGAR</name>
<sequence length="624" mass="67695">MSQRTPSQKGKKEKLTGPSNAPPATGRSASLRSANKPSGGSSQPTPPSPMSSTPALASSASRAPPPSSLATPVPRLPSHMAGSSRRGPLGRASVEEVEDEGDQPPQRSATYVSALSGNPLPGSPTQTRSAFMAAHAGGTGVDVQELVSRLQDNTMAARSSGAPSSVGPLSTTEETESSLTTLDAGPSPPIENESITAALRASAPSEQEYERFFSRRGIVIDLYREPLYASVERFHAPYDPTSTSDEDPLLYYGAVDGELPDASSAATEYLRDAVIRYHQPHRNFLWERLSDLVSKVARYEASAIAWEPLRDPATLEEYYGLPLDILEEVAHASVAVQQVLDALHSFLNRKPSTAFTLDPRFSFLYMLEACPSRSELRFYFCSLQLRLVRADKHIRSYLSSIRAHYTGEEPSDVISSVDSTISEVREAFGTEHPTKELYRLMVRKDYGQRAALIDKEEHRRMVESIGTTEAPLPEYYKRRPRDKTVLPTMKERDAPRPQSSASSLAAPGCASLLPRPPSSVLSSALFLAQHAVLSLFQLARLKRLPALRIKGRPGPRHTAPTPGAMVYLRPGEEDFLSGEEVGEVQTGLEGTAVEAEAEAAAEAEAEAETEATVGILRLHLVAIQ</sequence>
<feature type="compositionally biased region" description="Low complexity" evidence="1">
    <location>
        <begin position="50"/>
        <end position="72"/>
    </location>
</feature>
<feature type="compositionally biased region" description="Polar residues" evidence="1">
    <location>
        <begin position="105"/>
        <end position="116"/>
    </location>
</feature>
<accession>A0AAD6XWD8</accession>
<reference evidence="2" key="1">
    <citation type="submission" date="2023-03" db="EMBL/GenBank/DDBJ databases">
        <title>Massive genome expansion in bonnet fungi (Mycena s.s.) driven by repeated elements and novel gene families across ecological guilds.</title>
        <authorList>
            <consortium name="Lawrence Berkeley National Laboratory"/>
            <person name="Harder C.B."/>
            <person name="Miyauchi S."/>
            <person name="Viragh M."/>
            <person name="Kuo A."/>
            <person name="Thoen E."/>
            <person name="Andreopoulos B."/>
            <person name="Lu D."/>
            <person name="Skrede I."/>
            <person name="Drula E."/>
            <person name="Henrissat B."/>
            <person name="Morin E."/>
            <person name="Kohler A."/>
            <person name="Barry K."/>
            <person name="LaButti K."/>
            <person name="Morin E."/>
            <person name="Salamov A."/>
            <person name="Lipzen A."/>
            <person name="Mereny Z."/>
            <person name="Hegedus B."/>
            <person name="Baldrian P."/>
            <person name="Stursova M."/>
            <person name="Weitz H."/>
            <person name="Taylor A."/>
            <person name="Grigoriev I.V."/>
            <person name="Nagy L.G."/>
            <person name="Martin F."/>
            <person name="Kauserud H."/>
        </authorList>
    </citation>
    <scope>NUCLEOTIDE SEQUENCE</scope>
    <source>
        <strain evidence="2">CBHHK173m</strain>
    </source>
</reference>
<evidence type="ECO:0000313" key="3">
    <source>
        <dbReference type="Proteomes" id="UP001222325"/>
    </source>
</evidence>
<dbReference type="AlphaFoldDB" id="A0AAD6XWD8"/>